<dbReference type="AlphaFoldDB" id="A0A183J3M6"/>
<evidence type="ECO:0000313" key="1">
    <source>
        <dbReference type="EMBL" id="VDP32136.1"/>
    </source>
</evidence>
<gene>
    <name evidence="1" type="ORF">SBAD_LOCUS10475</name>
</gene>
<accession>A0A183J3M6</accession>
<proteinExistence type="predicted"/>
<organism evidence="3">
    <name type="scientific">Soboliphyme baturini</name>
    <dbReference type="NCBI Taxonomy" id="241478"/>
    <lineage>
        <taxon>Eukaryota</taxon>
        <taxon>Metazoa</taxon>
        <taxon>Ecdysozoa</taxon>
        <taxon>Nematoda</taxon>
        <taxon>Enoplea</taxon>
        <taxon>Dorylaimia</taxon>
        <taxon>Dioctophymatida</taxon>
        <taxon>Dioctophymatoidea</taxon>
        <taxon>Soboliphymatidae</taxon>
        <taxon>Soboliphyme</taxon>
    </lineage>
</organism>
<evidence type="ECO:0000313" key="2">
    <source>
        <dbReference type="Proteomes" id="UP000270296"/>
    </source>
</evidence>
<dbReference type="OrthoDB" id="10256524at2759"/>
<dbReference type="Gene3D" id="2.20.25.690">
    <property type="match status" value="1"/>
</dbReference>
<sequence>MKEDTFMKENLEMQLDLLRQVEKSCSGYGPVADCIVFHDGHTWKACMDTSFCGDLKNCALMSNYREKCQYAIFSPEGM</sequence>
<name>A0A183J3M6_9BILA</name>
<keyword evidence="2" id="KW-1185">Reference proteome</keyword>
<protein>
    <submittedName>
        <fullName evidence="3">Thyroglobulin type-1 domain-containing protein</fullName>
    </submittedName>
</protein>
<dbReference type="EMBL" id="UZAM01014131">
    <property type="protein sequence ID" value="VDP32136.1"/>
    <property type="molecule type" value="Genomic_DNA"/>
</dbReference>
<dbReference type="Proteomes" id="UP000270296">
    <property type="component" value="Unassembled WGS sequence"/>
</dbReference>
<dbReference type="WBParaSite" id="SBAD_0001084001-mRNA-1">
    <property type="protein sequence ID" value="SBAD_0001084001-mRNA-1"/>
    <property type="gene ID" value="SBAD_0001084001"/>
</dbReference>
<reference evidence="1 2" key="2">
    <citation type="submission" date="2018-11" db="EMBL/GenBank/DDBJ databases">
        <authorList>
            <consortium name="Pathogen Informatics"/>
        </authorList>
    </citation>
    <scope>NUCLEOTIDE SEQUENCE [LARGE SCALE GENOMIC DNA]</scope>
</reference>
<reference evidence="3" key="1">
    <citation type="submission" date="2016-06" db="UniProtKB">
        <authorList>
            <consortium name="WormBaseParasite"/>
        </authorList>
    </citation>
    <scope>IDENTIFICATION</scope>
</reference>
<evidence type="ECO:0000313" key="3">
    <source>
        <dbReference type="WBParaSite" id="SBAD_0001084001-mRNA-1"/>
    </source>
</evidence>